<gene>
    <name evidence="2" type="ORF">KSS89_20975</name>
</gene>
<evidence type="ECO:0000256" key="1">
    <source>
        <dbReference type="SAM" id="SignalP"/>
    </source>
</evidence>
<feature type="signal peptide" evidence="1">
    <location>
        <begin position="1"/>
        <end position="27"/>
    </location>
</feature>
<keyword evidence="1" id="KW-0732">Signal</keyword>
<sequence>MSTGIIAKTAGILCLSLCLSGCGTTLARVNRNYVSDFSIFKGTQETLRLLGLIEPTNEFHRRLYSKCSKIVICQVSAVMVSLPFDGFVDLLFLPYDLWRRYA</sequence>
<dbReference type="EMBL" id="CP077074">
    <property type="protein sequence ID" value="QXH38727.1"/>
    <property type="molecule type" value="Genomic_DNA"/>
</dbReference>
<keyword evidence="2" id="KW-0449">Lipoprotein</keyword>
<name>A0ABX8MJ47_9PSED</name>
<organism evidence="2 3">
    <name type="scientific">Pseudomonas sessilinigenes</name>
    <dbReference type="NCBI Taxonomy" id="658629"/>
    <lineage>
        <taxon>Bacteria</taxon>
        <taxon>Pseudomonadati</taxon>
        <taxon>Pseudomonadota</taxon>
        <taxon>Gammaproteobacteria</taxon>
        <taxon>Pseudomonadales</taxon>
        <taxon>Pseudomonadaceae</taxon>
        <taxon>Pseudomonas</taxon>
    </lineage>
</organism>
<proteinExistence type="predicted"/>
<keyword evidence="3" id="KW-1185">Reference proteome</keyword>
<protein>
    <submittedName>
        <fullName evidence="2">YceK/YidQ family lipoprotein</fullName>
    </submittedName>
</protein>
<feature type="chain" id="PRO_5046838300" evidence="1">
    <location>
        <begin position="28"/>
        <end position="102"/>
    </location>
</feature>
<evidence type="ECO:0000313" key="2">
    <source>
        <dbReference type="EMBL" id="QXH38727.1"/>
    </source>
</evidence>
<dbReference type="Proteomes" id="UP000693952">
    <property type="component" value="Chromosome"/>
</dbReference>
<evidence type="ECO:0000313" key="3">
    <source>
        <dbReference type="Proteomes" id="UP000693952"/>
    </source>
</evidence>
<reference evidence="2" key="1">
    <citation type="submission" date="2021-06" db="EMBL/GenBank/DDBJ databases">
        <title>Updating the genus Pseudomonas: Description of 43 new species and partition of the Pseudomonas putida group.</title>
        <authorList>
            <person name="Girard L."/>
            <person name="Lood C."/>
            <person name="Vandamme P."/>
            <person name="Rokni-Zadeh H."/>
            <person name="van Noort V."/>
            <person name="Hofte M."/>
            <person name="Lavigne R."/>
            <person name="De Mot R."/>
        </authorList>
    </citation>
    <scope>NUCLEOTIDE SEQUENCE</scope>
    <source>
        <strain evidence="2">CMR12a</strain>
    </source>
</reference>
<dbReference type="RefSeq" id="WP_068578164.1">
    <property type="nucleotide sequence ID" value="NZ_CP027706.1"/>
</dbReference>
<accession>A0ABX8MJ47</accession>